<reference evidence="2 3" key="1">
    <citation type="submission" date="2019-01" db="EMBL/GenBank/DDBJ databases">
        <title>Pseudoxanthomonas composti sp. nov., isolated from compost.</title>
        <authorList>
            <person name="Yang G."/>
        </authorList>
    </citation>
    <scope>NUCLEOTIDE SEQUENCE [LARGE SCALE GENOMIC DNA]</scope>
    <source>
        <strain evidence="2 3">GSS15</strain>
    </source>
</reference>
<name>A0A4Q1JRB5_9GAMM</name>
<dbReference type="Proteomes" id="UP000289784">
    <property type="component" value="Unassembled WGS sequence"/>
</dbReference>
<proteinExistence type="predicted"/>
<dbReference type="OrthoDB" id="6150901at2"/>
<dbReference type="SUPFAM" id="SSF53850">
    <property type="entry name" value="Periplasmic binding protein-like II"/>
    <property type="match status" value="1"/>
</dbReference>
<evidence type="ECO:0000313" key="2">
    <source>
        <dbReference type="EMBL" id="RXQ99924.1"/>
    </source>
</evidence>
<dbReference type="AlphaFoldDB" id="A0A4Q1JRB5"/>
<organism evidence="2 3">
    <name type="scientific">Pseudoxanthomonas composti</name>
    <dbReference type="NCBI Taxonomy" id="2137479"/>
    <lineage>
        <taxon>Bacteria</taxon>
        <taxon>Pseudomonadati</taxon>
        <taxon>Pseudomonadota</taxon>
        <taxon>Gammaproteobacteria</taxon>
        <taxon>Lysobacterales</taxon>
        <taxon>Lysobacteraceae</taxon>
        <taxon>Pseudoxanthomonas</taxon>
    </lineage>
</organism>
<accession>A0A4Q1JRB5</accession>
<sequence>MDNALFEASLRYVRGRARCLLTSLGLALCITACDGGYPRDAEHTLDRVQRGPMRVGISHDPPLVQARGAPSGAEVALVEQLAGEQGAKLEWVYGAHDALMTQLQQFQLAAVVGGHHQDSPWQPEVSWSREYLMRSELGLQRRQLALPPGENAWQLQVDQFLLDRQRRGQLQ</sequence>
<gene>
    <name evidence="2" type="ORF">EPA99_17525</name>
</gene>
<evidence type="ECO:0000313" key="3">
    <source>
        <dbReference type="Proteomes" id="UP000289784"/>
    </source>
</evidence>
<comment type="caution">
    <text evidence="2">The sequence shown here is derived from an EMBL/GenBank/DDBJ whole genome shotgun (WGS) entry which is preliminary data.</text>
</comment>
<evidence type="ECO:0000259" key="1">
    <source>
        <dbReference type="Pfam" id="PF00497"/>
    </source>
</evidence>
<feature type="domain" description="Solute-binding protein family 3/N-terminal" evidence="1">
    <location>
        <begin position="54"/>
        <end position="170"/>
    </location>
</feature>
<dbReference type="InterPro" id="IPR001638">
    <property type="entry name" value="Solute-binding_3/MltF_N"/>
</dbReference>
<keyword evidence="3" id="KW-1185">Reference proteome</keyword>
<dbReference type="Gene3D" id="3.40.190.10">
    <property type="entry name" value="Periplasmic binding protein-like II"/>
    <property type="match status" value="1"/>
</dbReference>
<protein>
    <submittedName>
        <fullName evidence="2">ABC transporter substrate-binding protein</fullName>
    </submittedName>
</protein>
<dbReference type="Pfam" id="PF00497">
    <property type="entry name" value="SBP_bac_3"/>
    <property type="match status" value="1"/>
</dbReference>
<dbReference type="EMBL" id="SAWZ01000013">
    <property type="protein sequence ID" value="RXQ99924.1"/>
    <property type="molecule type" value="Genomic_DNA"/>
</dbReference>
<dbReference type="RefSeq" id="WP_129472551.1">
    <property type="nucleotide sequence ID" value="NZ_SAWZ01000013.1"/>
</dbReference>